<protein>
    <submittedName>
        <fullName evidence="8">Leucine carboxyl methyltransferase 1</fullName>
    </submittedName>
</protein>
<evidence type="ECO:0000256" key="1">
    <source>
        <dbReference type="ARBA" id="ARBA00022603"/>
    </source>
</evidence>
<dbReference type="InterPro" id="IPR054478">
    <property type="entry name" value="LTN1_UBC"/>
</dbReference>
<dbReference type="Pfam" id="PF23280">
    <property type="entry name" value="TPR_26"/>
    <property type="match status" value="1"/>
</dbReference>
<dbReference type="SUPFAM" id="SSF53335">
    <property type="entry name" value="S-adenosyl-L-methionine-dependent methyltransferases"/>
    <property type="match status" value="1"/>
</dbReference>
<accession>A0A093VBI1</accession>
<evidence type="ECO:0000313" key="8">
    <source>
        <dbReference type="EMBL" id="KFX44046.1"/>
    </source>
</evidence>
<dbReference type="InterPro" id="IPR039795">
    <property type="entry name" value="LTN1/Rkr1"/>
</dbReference>
<dbReference type="GO" id="GO:1990112">
    <property type="term" value="C:RQC complex"/>
    <property type="evidence" value="ECO:0007669"/>
    <property type="project" value="InterPro"/>
</dbReference>
<dbReference type="EMBL" id="JPOX01000031">
    <property type="protein sequence ID" value="KFX44046.1"/>
    <property type="molecule type" value="Genomic_DNA"/>
</dbReference>
<evidence type="ECO:0000259" key="7">
    <source>
        <dbReference type="Pfam" id="PF23280"/>
    </source>
</evidence>
<dbReference type="Gene3D" id="3.40.50.150">
    <property type="entry name" value="Vaccinia Virus protein VP39"/>
    <property type="match status" value="1"/>
</dbReference>
<keyword evidence="1 8" id="KW-0489">Methyltransferase</keyword>
<dbReference type="PANTHER" id="PTHR12389:SF0">
    <property type="entry name" value="E3 UBIQUITIN-PROTEIN LIGASE LISTERIN"/>
    <property type="match status" value="1"/>
</dbReference>
<feature type="domain" description="E3 ubiquitin-protein ligase listerin ubiquitin conjugating" evidence="6">
    <location>
        <begin position="1473"/>
        <end position="1557"/>
    </location>
</feature>
<reference key="1">
    <citation type="journal article" date="2014" name="PLoS Genet.">
        <title>Signature Gene Expression Reveals Novel Clues to the Molecular Mechanisms of Dimorphic Transition in Penicillium marneffei.</title>
        <authorList>
            <person name="Yang E."/>
            <person name="Wang G."/>
            <person name="Cai J."/>
            <person name="Woo P.C."/>
            <person name="Lau S.K."/>
            <person name="Yuen K.-Y."/>
            <person name="Chow W.-N."/>
            <person name="Lin X."/>
        </authorList>
    </citation>
    <scope>NUCLEOTIDE SEQUENCE [LARGE SCALE GENOMIC DNA]</scope>
    <source>
        <strain>PM1</strain>
    </source>
</reference>
<proteinExistence type="predicted"/>
<feature type="compositionally biased region" description="Gly residues" evidence="3">
    <location>
        <begin position="1614"/>
        <end position="1630"/>
    </location>
</feature>
<feature type="region of interest" description="Disordered" evidence="3">
    <location>
        <begin position="1614"/>
        <end position="1648"/>
    </location>
</feature>
<feature type="region of interest" description="Disordered" evidence="3">
    <location>
        <begin position="1816"/>
        <end position="1853"/>
    </location>
</feature>
<feature type="domain" description="E3 ubiquitin-protein ligase listerin HEAT repeat region" evidence="5">
    <location>
        <begin position="1248"/>
        <end position="1458"/>
    </location>
</feature>
<dbReference type="GO" id="GO:1990116">
    <property type="term" value="P:ribosome-associated ubiquitin-dependent protein catabolic process"/>
    <property type="evidence" value="ECO:0007669"/>
    <property type="project" value="InterPro"/>
</dbReference>
<dbReference type="SUPFAM" id="SSF48371">
    <property type="entry name" value="ARM repeat"/>
    <property type="match status" value="1"/>
</dbReference>
<dbReference type="Pfam" id="PF23009">
    <property type="entry name" value="UBC_like"/>
    <property type="match status" value="1"/>
</dbReference>
<dbReference type="GO" id="GO:0072344">
    <property type="term" value="P:rescue of stalled ribosome"/>
    <property type="evidence" value="ECO:0007669"/>
    <property type="project" value="TreeGrafter"/>
</dbReference>
<dbReference type="GO" id="GO:0043023">
    <property type="term" value="F:ribosomal large subunit binding"/>
    <property type="evidence" value="ECO:0007669"/>
    <property type="project" value="TreeGrafter"/>
</dbReference>
<dbReference type="InterPro" id="IPR054477">
    <property type="entry name" value="LTN1_E3_ligase_6th"/>
</dbReference>
<name>A0A093VBI1_TALMA</name>
<dbReference type="GO" id="GO:0005829">
    <property type="term" value="C:cytosol"/>
    <property type="evidence" value="ECO:0007669"/>
    <property type="project" value="TreeGrafter"/>
</dbReference>
<dbReference type="Pfam" id="PF04072">
    <property type="entry name" value="LCM"/>
    <property type="match status" value="1"/>
</dbReference>
<dbReference type="GO" id="GO:0032259">
    <property type="term" value="P:methylation"/>
    <property type="evidence" value="ECO:0007669"/>
    <property type="project" value="UniProtKB-KW"/>
</dbReference>
<feature type="compositionally biased region" description="Polar residues" evidence="3">
    <location>
        <begin position="1819"/>
        <end position="1852"/>
    </location>
</feature>
<dbReference type="InterPro" id="IPR057030">
    <property type="entry name" value="TPR_Rkr-1"/>
</dbReference>
<dbReference type="GO" id="GO:0008168">
    <property type="term" value="F:methyltransferase activity"/>
    <property type="evidence" value="ECO:0007669"/>
    <property type="project" value="UniProtKB-KW"/>
</dbReference>
<dbReference type="InterPro" id="IPR029063">
    <property type="entry name" value="SAM-dependent_MTases_sf"/>
</dbReference>
<organism evidence="8">
    <name type="scientific">Talaromyces marneffei PM1</name>
    <dbReference type="NCBI Taxonomy" id="1077442"/>
    <lineage>
        <taxon>Eukaryota</taxon>
        <taxon>Fungi</taxon>
        <taxon>Dikarya</taxon>
        <taxon>Ascomycota</taxon>
        <taxon>Pezizomycotina</taxon>
        <taxon>Eurotiomycetes</taxon>
        <taxon>Eurotiomycetidae</taxon>
        <taxon>Eurotiales</taxon>
        <taxon>Trichocomaceae</taxon>
        <taxon>Talaromyces</taxon>
        <taxon>Talaromyces sect. Talaromyces</taxon>
    </lineage>
</organism>
<evidence type="ECO:0000259" key="6">
    <source>
        <dbReference type="Pfam" id="PF23009"/>
    </source>
</evidence>
<keyword evidence="2 8" id="KW-0808">Transferase</keyword>
<feature type="domain" description="E3 ubiquitin-protein ligase listerin tetratricopeptide repeats region" evidence="7">
    <location>
        <begin position="630"/>
        <end position="784"/>
    </location>
</feature>
<reference evidence="8" key="2">
    <citation type="journal article" date="2014" name="PLoS Genet.">
        <title>Signature gene expression reveals novel clues to the molecular mechanisms of dimorphic transition in Penicillium marneffei.</title>
        <authorList>
            <person name="Yang E."/>
            <person name="Wang G."/>
            <person name="Cai J."/>
            <person name="Woo P.C."/>
            <person name="Lau S.K."/>
            <person name="Yuen K.-Y."/>
            <person name="Chow W.-N."/>
            <person name="Lin X."/>
        </authorList>
    </citation>
    <scope>NUCLEOTIDE SEQUENCE</scope>
    <source>
        <strain evidence="8">PM1</strain>
    </source>
</reference>
<comment type="caution">
    <text evidence="8">The sequence shown here is derived from an EMBL/GenBank/DDBJ whole genome shotgun (WGS) entry which is preliminary data.</text>
</comment>
<evidence type="ECO:0000259" key="4">
    <source>
        <dbReference type="Pfam" id="PF22958"/>
    </source>
</evidence>
<dbReference type="PANTHER" id="PTHR12389">
    <property type="entry name" value="ZINC FINGER PROTEIN 294"/>
    <property type="match status" value="1"/>
</dbReference>
<dbReference type="Pfam" id="PF22999">
    <property type="entry name" value="LTN1_E3_ligase_6th"/>
    <property type="match status" value="1"/>
</dbReference>
<dbReference type="InterPro" id="IPR016024">
    <property type="entry name" value="ARM-type_fold"/>
</dbReference>
<dbReference type="InterPro" id="IPR007213">
    <property type="entry name" value="Ppm1/Ppm2/Tcmp"/>
</dbReference>
<gene>
    <name evidence="8" type="ORF">GQ26_0311010</name>
</gene>
<evidence type="ECO:0000259" key="5">
    <source>
        <dbReference type="Pfam" id="PF22999"/>
    </source>
</evidence>
<dbReference type="Pfam" id="PF22958">
    <property type="entry name" value="Ltn1_1st"/>
    <property type="match status" value="1"/>
</dbReference>
<sequence>MSKKFKSQASSSRAATSGLGGFTNTFGGFSSATASQATAPSSLSYVAEPPDLSRITDPNLVVAFKSLTKKDDITKTKALEDIKETVLRLGNRSEDLEEGFLEAWNSQTKVYPRNSIENARRVRQLAHTIQGLISSLAGKRVARHLAKVVGAWLAGLYDNDRLVSRSVVESISQVFPTDEKRNGLWKIFQTSILEFVDDVILHQTVLTLSDERIVKPDDAEAKYARVSATAILLLNRILSTTSPEQIAKDRLTIQTILNSKNTWSFTHHADPFVRRSVYNLLRSSLAQDIEDLDWWIISNSIISQALPTPQLGSATEFSETLLQLSQNRPQIWTTDFSGKTDSSKRLHQYIKKGSQGATELFWTNLLDLLQTIPRDIISRYGSEGGNESSDIGISQAKALMNDLLTGLMSRDEPRHNLKTGWAAYYDIGIWLSTLIAETEKSELVTEYLTKIFDPYVNGNGEDQWILPSSIASATCNVAFLRLTNHGYEKELKEAWETVTQNVLQAVKLSLPEQSKDFRSSQDAVCTKATQYFKLEAAVLSNLPSENTKIPDMFKETTLLLLKGSLKVLQARNGKPYGAAAVVEEAIRYVPEFIKDSEEIINSLKDAITQLLPTPSADRIMSIILMCSDWEGFESVFDASLESMTEATMQDSSGSALQKLLSTVDFQKVQESSHFISIVSSNVEKAIAGNSSQWPFVFSVIENKTVPGETIDQIVMVLVHGLSSDDETIVATLSGLSSLEGQKPEALKRLRNGKEGSRLVSRLLYLTESPIDEISQKAEHLEKTMRATVSADVTSASTREILKQELHEVGPQSLSVAVLSGMAQDLLRNTEAKDLGTLLADIFPSYELWKTTLEQFLRLPIRNSTSITSPLAGAVYLVNNDSVTGRLDLDGIQRDSDGASSASRLTTYVVNILSSPDVLVSLGRKQREALFYHLPLALQLIDDDASIEGSIGLIGLSLTEDRDEALETVSEGRSMIRKWIRLDTVSEDLLTLWDQKVAELDNTSPESYRIGQAYATVKSEADPTKSSDDLMSLAREVRKYNPIRAAAELAVWGPALASSASGTRLCNELIADATGFKPGRNPSEGPRSIVLLNILAQSMREILDTIPTQRMVFLVKNLIQVLQSSSDSTSIRTEAFKALSMFLRPLSEIYGSHWMESIEALCSTWKEIGGGDAGLPVLHSSLRLFAVLRDLVKSDANDDLVDAWKDSKQDLFESLVLTLDKLDSTSAVYLPRDITADLLRRELVLVPIESLSNKNDMFSLLAVECKIIQQTAFELLHRYIPQAQEQVSFDVALSKTTVNLPDELLSLLLEAPQANLVATVSDAKTLLRIRAYLMSWKLVFDHFSSSASLPVQENYAENIKEHQILAPLLEFTFDFLQKSYGKLVDASKFDIRSWEPIDEPSERDTQWLLIHLYYLSLKHLSLFTKNWWIDSKKRIKGPVETWTQKYITPSIIEDALTGVSTWIQTQEDDDERPLTVKVSHRTAELVASIPVDEDSPPVAMAISLPPAYPLHPAIVTGRSRVLVDEKKWRSWMLIIQGVIMFSNGNLVDGLLAFRRNVQGALKGQSECAICYSVISTDMQTPNKRCATCKNAFHSIVLSMSANQIPNLNTLRRGGGGLRGRLRGRGAGGRGSGATTPDEENHTRNNTAAAKDNIIQGTDNDASVSRLSAVELGYLDDVFARALTVGGGGPGSRRFPIINRGTYVRTTAIDELVNRFLDEDGAQQPTRKQIISLGAGSDTRAFRIFSRKPSTRLVYHELDFSVNTSAKIKAIRSSPLLQRAIHAYKDDTTARGNEQYLAGDSLHLPNYHIHPIDLRSLAAKASQSSTSPTESATNDSQQSTEDNSTSKTAETNISLPGIDPNLPTLLISECCLIYLSPTSADAVIDYFAQTLFPPTTPLGLIIYEPIRPEDPFGKTMVSNLAARGIQLQTLHKYASLPAERQRFVDHGLGTGQGAADIDFIWNWWIGEGEKERVAALEMMDEIEEWRLLAQHYCVAWGWRDSVDDGVFGLWRELRSE</sequence>
<dbReference type="GO" id="GO:0061630">
    <property type="term" value="F:ubiquitin protein ligase activity"/>
    <property type="evidence" value="ECO:0007669"/>
    <property type="project" value="InterPro"/>
</dbReference>
<evidence type="ECO:0000256" key="3">
    <source>
        <dbReference type="SAM" id="MobiDB-lite"/>
    </source>
</evidence>
<dbReference type="HOGENOM" id="CLU_000471_1_0_1"/>
<feature type="domain" description="E3 ubiquitin-protein ligase listerin N-terminal" evidence="4">
    <location>
        <begin position="57"/>
        <end position="372"/>
    </location>
</feature>
<dbReference type="InterPro" id="IPR054476">
    <property type="entry name" value="Ltn1_N"/>
</dbReference>
<evidence type="ECO:0000256" key="2">
    <source>
        <dbReference type="ARBA" id="ARBA00022679"/>
    </source>
</evidence>